<dbReference type="Gene3D" id="3.40.50.300">
    <property type="entry name" value="P-loop containing nucleotide triphosphate hydrolases"/>
    <property type="match status" value="1"/>
</dbReference>
<organism evidence="2 3">
    <name type="scientific">Clostridium uliginosum</name>
    <dbReference type="NCBI Taxonomy" id="119641"/>
    <lineage>
        <taxon>Bacteria</taxon>
        <taxon>Bacillati</taxon>
        <taxon>Bacillota</taxon>
        <taxon>Clostridia</taxon>
        <taxon>Eubacteriales</taxon>
        <taxon>Clostridiaceae</taxon>
        <taxon>Clostridium</taxon>
    </lineage>
</organism>
<dbReference type="OrthoDB" id="9808822at2"/>
<dbReference type="PANTHER" id="PTHR13748:SF62">
    <property type="entry name" value="COBW DOMAIN-CONTAINING PROTEIN"/>
    <property type="match status" value="1"/>
</dbReference>
<dbReference type="InterPro" id="IPR027417">
    <property type="entry name" value="P-loop_NTPase"/>
</dbReference>
<dbReference type="RefSeq" id="WP_090094378.1">
    <property type="nucleotide sequence ID" value="NZ_FOMG01000044.1"/>
</dbReference>
<dbReference type="AlphaFoldDB" id="A0A1I1S9U1"/>
<dbReference type="PANTHER" id="PTHR13748">
    <property type="entry name" value="COBW-RELATED"/>
    <property type="match status" value="1"/>
</dbReference>
<dbReference type="GO" id="GO:0005737">
    <property type="term" value="C:cytoplasm"/>
    <property type="evidence" value="ECO:0007669"/>
    <property type="project" value="TreeGrafter"/>
</dbReference>
<dbReference type="STRING" id="119641.SAMN05421842_1443"/>
<dbReference type="SUPFAM" id="SSF52540">
    <property type="entry name" value="P-loop containing nucleoside triphosphate hydrolases"/>
    <property type="match status" value="1"/>
</dbReference>
<keyword evidence="3" id="KW-1185">Reference proteome</keyword>
<proteinExistence type="predicted"/>
<evidence type="ECO:0000313" key="2">
    <source>
        <dbReference type="EMBL" id="SFD41388.1"/>
    </source>
</evidence>
<dbReference type="Proteomes" id="UP000199263">
    <property type="component" value="Unassembled WGS sequence"/>
</dbReference>
<dbReference type="InterPro" id="IPR003495">
    <property type="entry name" value="CobW/HypB/UreG_nucleotide-bd"/>
</dbReference>
<dbReference type="EMBL" id="FOMG01000044">
    <property type="protein sequence ID" value="SFD41388.1"/>
    <property type="molecule type" value="Genomic_DNA"/>
</dbReference>
<gene>
    <name evidence="2" type="ORF">SAMN05421842_1443</name>
</gene>
<reference evidence="2 3" key="1">
    <citation type="submission" date="2016-10" db="EMBL/GenBank/DDBJ databases">
        <authorList>
            <person name="de Groot N.N."/>
        </authorList>
    </citation>
    <scope>NUCLEOTIDE SEQUENCE [LARGE SCALE GENOMIC DNA]</scope>
    <source>
        <strain evidence="2 3">DSM 12992</strain>
    </source>
</reference>
<evidence type="ECO:0000259" key="1">
    <source>
        <dbReference type="Pfam" id="PF02492"/>
    </source>
</evidence>
<protein>
    <submittedName>
        <fullName evidence="2">CobW/HypB/UreG, nucleotide-binding domain</fullName>
    </submittedName>
</protein>
<sequence>MKIEVEIVTGFLGAGKTSFINSLIKESMVNGEKIIVVQLEKGEGKISSKLLENKSVRLIVINELKEVNDKMIYLIKKYVPNRIIIEFNGTWDLQELINILDEKNYREYINIETIFFIGDAKNLMLYIENMGNFLLPFIQYSNVLVLNNTDDCDNIKIKSTLDILRNLNPTAYILEVKNKYLFNASLKESKILDNGILKKIKIKIGNSSNVLRRKKE</sequence>
<dbReference type="InterPro" id="IPR051316">
    <property type="entry name" value="Zinc-reg_GTPase_activator"/>
</dbReference>
<dbReference type="Pfam" id="PF02492">
    <property type="entry name" value="cobW"/>
    <property type="match status" value="1"/>
</dbReference>
<name>A0A1I1S9U1_9CLOT</name>
<accession>A0A1I1S9U1</accession>
<feature type="domain" description="CobW/HypB/UreG nucleotide-binding" evidence="1">
    <location>
        <begin position="5"/>
        <end position="173"/>
    </location>
</feature>
<evidence type="ECO:0000313" key="3">
    <source>
        <dbReference type="Proteomes" id="UP000199263"/>
    </source>
</evidence>